<comment type="similarity">
    <text evidence="2 7">Belongs to the MscS (TC 1.A.23) family.</text>
</comment>
<evidence type="ECO:0000256" key="1">
    <source>
        <dbReference type="ARBA" id="ARBA00004651"/>
    </source>
</evidence>
<keyword evidence="12" id="KW-1185">Reference proteome</keyword>
<keyword evidence="7" id="KW-0997">Cell inner membrane</keyword>
<dbReference type="InterPro" id="IPR010920">
    <property type="entry name" value="LSM_dom_sf"/>
</dbReference>
<accession>A0A1I2UKQ6</accession>
<sequence length="357" mass="39925">MLEQFQTFITPILESFGDSPMIQATMVVLISFVIASIFKYIVIAGLKRIIARSKINLANGFWALLHGPIYYTVLLIGLSSAISILQPKYLFIWLSILTSIGMLIWTLFLLRGNRVLLQSLALNPARFLSVNHKTLPLFQNILNIVIIILSVYLIFSIWNVDMTAWLASAGIVGIAVGFAAKDTLANLFSGVFIMADAPYKVGDYVVLDSGERGEITHIGLRSTRMLTRDDIEITIPNSVIGNTKIVNESGGPHEKSRCRLPIGVSYDADIDLVRSVLMAVANNDKSICMDPEPRVRFRRFSGSSLDFELLVWIDRPAIKGRIIDILNCSILKEFRANNIEIPYAKQDLYIKEMPSQK</sequence>
<protein>
    <recommendedName>
        <fullName evidence="7">Small-conductance mechanosensitive channel</fullName>
    </recommendedName>
</protein>
<dbReference type="SUPFAM" id="SSF82861">
    <property type="entry name" value="Mechanosensitive channel protein MscS (YggB), transmembrane region"/>
    <property type="match status" value="1"/>
</dbReference>
<dbReference type="AlphaFoldDB" id="A0A1I2UKQ6"/>
<evidence type="ECO:0000259" key="10">
    <source>
        <dbReference type="Pfam" id="PF21088"/>
    </source>
</evidence>
<keyword evidence="3" id="KW-1003">Cell membrane</keyword>
<comment type="subunit">
    <text evidence="7">Homoheptamer.</text>
</comment>
<proteinExistence type="inferred from homology"/>
<feature type="transmembrane region" description="Helical" evidence="7">
    <location>
        <begin position="63"/>
        <end position="84"/>
    </location>
</feature>
<feature type="domain" description="Mechanosensitive ion channel MscS" evidence="8">
    <location>
        <begin position="182"/>
        <end position="249"/>
    </location>
</feature>
<dbReference type="Pfam" id="PF21088">
    <property type="entry name" value="MS_channel_1st"/>
    <property type="match status" value="1"/>
</dbReference>
<evidence type="ECO:0000256" key="3">
    <source>
        <dbReference type="ARBA" id="ARBA00022475"/>
    </source>
</evidence>
<gene>
    <name evidence="11" type="ORF">SAMN05216175_11379</name>
</gene>
<comment type="function">
    <text evidence="7">Mechanosensitive channel that participates in the regulation of osmotic pressure changes within the cell, opening in response to stretch forces in the membrane lipid bilayer, without the need for other proteins. Contributes to normal resistance to hypoosmotic shock. Forms an ion channel of 1.0 nanosiemens conductance with a slight preference for anions.</text>
</comment>
<comment type="caution">
    <text evidence="7">Lacks conserved residue(s) required for the propagation of feature annotation.</text>
</comment>
<dbReference type="Gene3D" id="1.10.287.1260">
    <property type="match status" value="1"/>
</dbReference>
<evidence type="ECO:0000256" key="7">
    <source>
        <dbReference type="RuleBase" id="RU369025"/>
    </source>
</evidence>
<feature type="transmembrane region" description="Helical" evidence="7">
    <location>
        <begin position="90"/>
        <end position="110"/>
    </location>
</feature>
<dbReference type="RefSeq" id="WP_090729434.1">
    <property type="nucleotide sequence ID" value="NZ_FOOU01000013.1"/>
</dbReference>
<dbReference type="GO" id="GO:0008381">
    <property type="term" value="F:mechanosensitive monoatomic ion channel activity"/>
    <property type="evidence" value="ECO:0007669"/>
    <property type="project" value="InterPro"/>
</dbReference>
<dbReference type="EMBL" id="FOOU01000013">
    <property type="protein sequence ID" value="SFG77633.1"/>
    <property type="molecule type" value="Genomic_DNA"/>
</dbReference>
<dbReference type="OrthoDB" id="9799209at2"/>
<organism evidence="11 12">
    <name type="scientific">Neptunomonas qingdaonensis</name>
    <dbReference type="NCBI Taxonomy" id="1045558"/>
    <lineage>
        <taxon>Bacteria</taxon>
        <taxon>Pseudomonadati</taxon>
        <taxon>Pseudomonadota</taxon>
        <taxon>Gammaproteobacteria</taxon>
        <taxon>Oceanospirillales</taxon>
        <taxon>Oceanospirillaceae</taxon>
        <taxon>Neptunomonas</taxon>
    </lineage>
</organism>
<comment type="subcellular location">
    <subcellularLocation>
        <location evidence="7">Cell inner membrane</location>
        <topology evidence="7">Multi-pass membrane protein</topology>
    </subcellularLocation>
    <subcellularLocation>
        <location evidence="1">Cell membrane</location>
        <topology evidence="1">Multi-pass membrane protein</topology>
    </subcellularLocation>
</comment>
<evidence type="ECO:0000313" key="11">
    <source>
        <dbReference type="EMBL" id="SFG77633.1"/>
    </source>
</evidence>
<keyword evidence="4 7" id="KW-0812">Transmembrane</keyword>
<dbReference type="PANTHER" id="PTHR30221:SF1">
    <property type="entry name" value="SMALL-CONDUCTANCE MECHANOSENSITIVE CHANNEL"/>
    <property type="match status" value="1"/>
</dbReference>
<dbReference type="Gene3D" id="3.30.70.100">
    <property type="match status" value="1"/>
</dbReference>
<dbReference type="InterPro" id="IPR049142">
    <property type="entry name" value="MS_channel_1st"/>
</dbReference>
<evidence type="ECO:0000256" key="6">
    <source>
        <dbReference type="ARBA" id="ARBA00023136"/>
    </source>
</evidence>
<dbReference type="Pfam" id="PF00924">
    <property type="entry name" value="MS_channel_2nd"/>
    <property type="match status" value="1"/>
</dbReference>
<dbReference type="InterPro" id="IPR045275">
    <property type="entry name" value="MscS_archaea/bacteria_type"/>
</dbReference>
<keyword evidence="7" id="KW-0813">Transport</keyword>
<feature type="domain" description="Mechanosensitive ion channel MscS C-terminal" evidence="9">
    <location>
        <begin position="260"/>
        <end position="341"/>
    </location>
</feature>
<evidence type="ECO:0000256" key="4">
    <source>
        <dbReference type="ARBA" id="ARBA00022692"/>
    </source>
</evidence>
<keyword evidence="5 7" id="KW-1133">Transmembrane helix</keyword>
<evidence type="ECO:0000256" key="2">
    <source>
        <dbReference type="ARBA" id="ARBA00008017"/>
    </source>
</evidence>
<reference evidence="12" key="1">
    <citation type="submission" date="2016-10" db="EMBL/GenBank/DDBJ databases">
        <authorList>
            <person name="Varghese N."/>
            <person name="Submissions S."/>
        </authorList>
    </citation>
    <scope>NUCLEOTIDE SEQUENCE [LARGE SCALE GENOMIC DNA]</scope>
    <source>
        <strain evidence="12">CGMCC 1.10971</strain>
    </source>
</reference>
<dbReference type="InterPro" id="IPR011014">
    <property type="entry name" value="MscS_channel_TM-2"/>
</dbReference>
<keyword evidence="7" id="KW-0406">Ion transport</keyword>
<dbReference type="InterPro" id="IPR006685">
    <property type="entry name" value="MscS_channel_2nd"/>
</dbReference>
<evidence type="ECO:0000313" key="12">
    <source>
        <dbReference type="Proteomes" id="UP000198623"/>
    </source>
</evidence>
<keyword evidence="7" id="KW-0407">Ion channel</keyword>
<feature type="domain" description="Mechanosensitive ion channel transmembrane helices 2/3" evidence="10">
    <location>
        <begin position="140"/>
        <end position="181"/>
    </location>
</feature>
<feature type="transmembrane region" description="Helical" evidence="7">
    <location>
        <begin position="141"/>
        <end position="158"/>
    </location>
</feature>
<evidence type="ECO:0000259" key="9">
    <source>
        <dbReference type="Pfam" id="PF21082"/>
    </source>
</evidence>
<dbReference type="GO" id="GO:0005886">
    <property type="term" value="C:plasma membrane"/>
    <property type="evidence" value="ECO:0007669"/>
    <property type="project" value="UniProtKB-SubCell"/>
</dbReference>
<name>A0A1I2UKQ6_9GAMM</name>
<feature type="transmembrane region" description="Helical" evidence="7">
    <location>
        <begin position="164"/>
        <end position="180"/>
    </location>
</feature>
<dbReference type="Proteomes" id="UP000198623">
    <property type="component" value="Unassembled WGS sequence"/>
</dbReference>
<feature type="transmembrane region" description="Helical" evidence="7">
    <location>
        <begin position="20"/>
        <end position="42"/>
    </location>
</feature>
<dbReference type="InterPro" id="IPR023408">
    <property type="entry name" value="MscS_beta-dom_sf"/>
</dbReference>
<dbReference type="PANTHER" id="PTHR30221">
    <property type="entry name" value="SMALL-CONDUCTANCE MECHANOSENSITIVE CHANNEL"/>
    <property type="match status" value="1"/>
</dbReference>
<dbReference type="SUPFAM" id="SSF50182">
    <property type="entry name" value="Sm-like ribonucleoproteins"/>
    <property type="match status" value="1"/>
</dbReference>
<dbReference type="SUPFAM" id="SSF82689">
    <property type="entry name" value="Mechanosensitive channel protein MscS (YggB), C-terminal domain"/>
    <property type="match status" value="1"/>
</dbReference>
<keyword evidence="6 7" id="KW-0472">Membrane</keyword>
<evidence type="ECO:0000259" key="8">
    <source>
        <dbReference type="Pfam" id="PF00924"/>
    </source>
</evidence>
<dbReference type="Pfam" id="PF21082">
    <property type="entry name" value="MS_channel_3rd"/>
    <property type="match status" value="1"/>
</dbReference>
<dbReference type="InterPro" id="IPR049278">
    <property type="entry name" value="MS_channel_C"/>
</dbReference>
<dbReference type="InterPro" id="IPR011066">
    <property type="entry name" value="MscS_channel_C_sf"/>
</dbReference>
<evidence type="ECO:0000256" key="5">
    <source>
        <dbReference type="ARBA" id="ARBA00022989"/>
    </source>
</evidence>
<dbReference type="Gene3D" id="2.30.30.60">
    <property type="match status" value="1"/>
</dbReference>